<evidence type="ECO:0000259" key="5">
    <source>
        <dbReference type="PROSITE" id="PS50089"/>
    </source>
</evidence>
<dbReference type="PROSITE" id="PS00518">
    <property type="entry name" value="ZF_RING_1"/>
    <property type="match status" value="1"/>
</dbReference>
<dbReference type="InParanoid" id="K3X158"/>
<reference evidence="6" key="3">
    <citation type="submission" date="2015-02" db="UniProtKB">
        <authorList>
            <consortium name="EnsemblProtists"/>
        </authorList>
    </citation>
    <scope>IDENTIFICATION</scope>
    <source>
        <strain evidence="6">DAOM BR144</strain>
    </source>
</reference>
<name>K3X158_GLOUD</name>
<dbReference type="CDD" id="cd22584">
    <property type="entry name" value="Rcat_RBR_unk"/>
    <property type="match status" value="1"/>
</dbReference>
<dbReference type="GO" id="GO:0008270">
    <property type="term" value="F:zinc ion binding"/>
    <property type="evidence" value="ECO:0007669"/>
    <property type="project" value="UniProtKB-KW"/>
</dbReference>
<evidence type="ECO:0000256" key="4">
    <source>
        <dbReference type="PROSITE-ProRule" id="PRU00175"/>
    </source>
</evidence>
<sequence>MAAEAKKWPRHQELVVHEQQRCLASPPDGQSYHPDPHVLFASDALDLDVETGPEYEAMLSEVYALELYREELRIAEQCELDTAIAFSLNDLEERKIWNPTQGSADEDEGKVALHDQVEEKPAPSCACCLMKLDDASTRRMLPCGHLYCRKCVATRSSMGVRDRSLLPAHCCRKEFPIDYVKEVLPHADFALYERFIKEKHWKTLDLDSDREYARVVKSNGCVQCPGCGIGVSKIVGCNHMKCCNGHEFCYACGKVWKTCPCAYP</sequence>
<evidence type="ECO:0000256" key="1">
    <source>
        <dbReference type="ARBA" id="ARBA00022723"/>
    </source>
</evidence>
<dbReference type="EnsemblProtists" id="PYU1_T010957">
    <property type="protein sequence ID" value="PYU1_T010957"/>
    <property type="gene ID" value="PYU1_G010934"/>
</dbReference>
<dbReference type="InterPro" id="IPR027370">
    <property type="entry name" value="Znf-RING_euk"/>
</dbReference>
<dbReference type="Gene3D" id="1.20.120.1750">
    <property type="match status" value="1"/>
</dbReference>
<dbReference type="InterPro" id="IPR013083">
    <property type="entry name" value="Znf_RING/FYVE/PHD"/>
</dbReference>
<dbReference type="SUPFAM" id="SSF57850">
    <property type="entry name" value="RING/U-box"/>
    <property type="match status" value="2"/>
</dbReference>
<dbReference type="InterPro" id="IPR001841">
    <property type="entry name" value="Znf_RING"/>
</dbReference>
<dbReference type="Gene3D" id="3.30.40.10">
    <property type="entry name" value="Zinc/RING finger domain, C3HC4 (zinc finger)"/>
    <property type="match status" value="1"/>
</dbReference>
<reference evidence="7" key="1">
    <citation type="journal article" date="2010" name="Genome Biol.">
        <title>Genome sequence of the necrotrophic plant pathogen Pythium ultimum reveals original pathogenicity mechanisms and effector repertoire.</title>
        <authorList>
            <person name="Levesque C.A."/>
            <person name="Brouwer H."/>
            <person name="Cano L."/>
            <person name="Hamilton J.P."/>
            <person name="Holt C."/>
            <person name="Huitema E."/>
            <person name="Raffaele S."/>
            <person name="Robideau G.P."/>
            <person name="Thines M."/>
            <person name="Win J."/>
            <person name="Zerillo M.M."/>
            <person name="Beakes G.W."/>
            <person name="Boore J.L."/>
            <person name="Busam D."/>
            <person name="Dumas B."/>
            <person name="Ferriera S."/>
            <person name="Fuerstenberg S.I."/>
            <person name="Gachon C.M."/>
            <person name="Gaulin E."/>
            <person name="Govers F."/>
            <person name="Grenville-Briggs L."/>
            <person name="Horner N."/>
            <person name="Hostetler J."/>
            <person name="Jiang R.H."/>
            <person name="Johnson J."/>
            <person name="Krajaejun T."/>
            <person name="Lin H."/>
            <person name="Meijer H.J."/>
            <person name="Moore B."/>
            <person name="Morris P."/>
            <person name="Phuntmart V."/>
            <person name="Puiu D."/>
            <person name="Shetty J."/>
            <person name="Stajich J.E."/>
            <person name="Tripathy S."/>
            <person name="Wawra S."/>
            <person name="van West P."/>
            <person name="Whitty B.R."/>
            <person name="Coutinho P.M."/>
            <person name="Henrissat B."/>
            <person name="Martin F."/>
            <person name="Thomas P.D."/>
            <person name="Tyler B.M."/>
            <person name="De Vries R.P."/>
            <person name="Kamoun S."/>
            <person name="Yandell M."/>
            <person name="Tisserat N."/>
            <person name="Buell C.R."/>
        </authorList>
    </citation>
    <scope>NUCLEOTIDE SEQUENCE</scope>
    <source>
        <strain evidence="7">DAOM:BR144</strain>
    </source>
</reference>
<dbReference type="Pfam" id="PF13445">
    <property type="entry name" value="zf-RING_UBOX"/>
    <property type="match status" value="1"/>
</dbReference>
<keyword evidence="7" id="KW-1185">Reference proteome</keyword>
<keyword evidence="3" id="KW-0862">Zinc</keyword>
<dbReference type="Proteomes" id="UP000019132">
    <property type="component" value="Unassembled WGS sequence"/>
</dbReference>
<proteinExistence type="predicted"/>
<dbReference type="VEuPathDB" id="FungiDB:PYU1_G010934"/>
<dbReference type="EMBL" id="GL376590">
    <property type="status" value="NOT_ANNOTATED_CDS"/>
    <property type="molecule type" value="Genomic_DNA"/>
</dbReference>
<dbReference type="STRING" id="431595.K3X158"/>
<keyword evidence="2 4" id="KW-0863">Zinc-finger</keyword>
<dbReference type="HOGENOM" id="CLU_089806_0_0_1"/>
<organism evidence="6 7">
    <name type="scientific">Globisporangium ultimum (strain ATCC 200006 / CBS 805.95 / DAOM BR144)</name>
    <name type="common">Pythium ultimum</name>
    <dbReference type="NCBI Taxonomy" id="431595"/>
    <lineage>
        <taxon>Eukaryota</taxon>
        <taxon>Sar</taxon>
        <taxon>Stramenopiles</taxon>
        <taxon>Oomycota</taxon>
        <taxon>Peronosporomycetes</taxon>
        <taxon>Pythiales</taxon>
        <taxon>Pythiaceae</taxon>
        <taxon>Globisporangium</taxon>
    </lineage>
</organism>
<evidence type="ECO:0000313" key="7">
    <source>
        <dbReference type="Proteomes" id="UP000019132"/>
    </source>
</evidence>
<evidence type="ECO:0000256" key="3">
    <source>
        <dbReference type="ARBA" id="ARBA00022833"/>
    </source>
</evidence>
<dbReference type="PROSITE" id="PS50089">
    <property type="entry name" value="ZF_RING_2"/>
    <property type="match status" value="1"/>
</dbReference>
<protein>
    <recommendedName>
        <fullName evidence="5">RING-type domain-containing protein</fullName>
    </recommendedName>
</protein>
<keyword evidence="1" id="KW-0479">Metal-binding</keyword>
<reference evidence="7" key="2">
    <citation type="submission" date="2010-04" db="EMBL/GenBank/DDBJ databases">
        <authorList>
            <person name="Buell R."/>
            <person name="Hamilton J."/>
            <person name="Hostetler J."/>
        </authorList>
    </citation>
    <scope>NUCLEOTIDE SEQUENCE [LARGE SCALE GENOMIC DNA]</scope>
    <source>
        <strain evidence="7">DAOM:BR144</strain>
    </source>
</reference>
<feature type="domain" description="RING-type" evidence="5">
    <location>
        <begin position="125"/>
        <end position="170"/>
    </location>
</feature>
<dbReference type="eggNOG" id="ENOG502RXX4">
    <property type="taxonomic scope" value="Eukaryota"/>
</dbReference>
<evidence type="ECO:0000313" key="6">
    <source>
        <dbReference type="EnsemblProtists" id="PYU1_T010957"/>
    </source>
</evidence>
<dbReference type="AlphaFoldDB" id="K3X158"/>
<accession>K3X158</accession>
<dbReference type="OMA" id="TRCRMGV"/>
<evidence type="ECO:0000256" key="2">
    <source>
        <dbReference type="ARBA" id="ARBA00022771"/>
    </source>
</evidence>
<dbReference type="InterPro" id="IPR017907">
    <property type="entry name" value="Znf_RING_CS"/>
</dbReference>